<dbReference type="InterPro" id="IPR026893">
    <property type="entry name" value="Tyr/Ser_Pase_IphP-type"/>
</dbReference>
<dbReference type="PANTHER" id="PTHR31126">
    <property type="entry name" value="TYROSINE-PROTEIN PHOSPHATASE"/>
    <property type="match status" value="1"/>
</dbReference>
<evidence type="ECO:0000256" key="1">
    <source>
        <dbReference type="ARBA" id="ARBA00009580"/>
    </source>
</evidence>
<dbReference type="AlphaFoldDB" id="A0A412PHI2"/>
<dbReference type="PROSITE" id="PS00383">
    <property type="entry name" value="TYR_PHOSPHATASE_1"/>
    <property type="match status" value="1"/>
</dbReference>
<comment type="similarity">
    <text evidence="1">Belongs to the protein-tyrosine phosphatase family.</text>
</comment>
<evidence type="ECO:0000259" key="2">
    <source>
        <dbReference type="PROSITE" id="PS50056"/>
    </source>
</evidence>
<dbReference type="EMBL" id="QRWX01000001">
    <property type="protein sequence ID" value="RGT57625.1"/>
    <property type="molecule type" value="Genomic_DNA"/>
</dbReference>
<dbReference type="Proteomes" id="UP000284731">
    <property type="component" value="Unassembled WGS sequence"/>
</dbReference>
<comment type="caution">
    <text evidence="3">The sequence shown here is derived from an EMBL/GenBank/DDBJ whole genome shotgun (WGS) entry which is preliminary data.</text>
</comment>
<protein>
    <submittedName>
        <fullName evidence="3">Protein-tyrosine-phosphatase</fullName>
    </submittedName>
</protein>
<dbReference type="Gene3D" id="3.90.190.10">
    <property type="entry name" value="Protein tyrosine phosphatase superfamily"/>
    <property type="match status" value="1"/>
</dbReference>
<name>A0A412PHI2_9FIRM</name>
<feature type="domain" description="Tyrosine specific protein phosphatases" evidence="2">
    <location>
        <begin position="126"/>
        <end position="193"/>
    </location>
</feature>
<dbReference type="Pfam" id="PF13350">
    <property type="entry name" value="Y_phosphatase3"/>
    <property type="match status" value="1"/>
</dbReference>
<evidence type="ECO:0000313" key="3">
    <source>
        <dbReference type="EMBL" id="RGT57625.1"/>
    </source>
</evidence>
<dbReference type="SUPFAM" id="SSF52799">
    <property type="entry name" value="(Phosphotyrosine protein) phosphatases II"/>
    <property type="match status" value="1"/>
</dbReference>
<dbReference type="GO" id="GO:0004721">
    <property type="term" value="F:phosphoprotein phosphatase activity"/>
    <property type="evidence" value="ECO:0007669"/>
    <property type="project" value="InterPro"/>
</dbReference>
<evidence type="ECO:0000313" key="4">
    <source>
        <dbReference type="Proteomes" id="UP000284731"/>
    </source>
</evidence>
<dbReference type="InterPro" id="IPR029021">
    <property type="entry name" value="Prot-tyrosine_phosphatase-like"/>
</dbReference>
<sequence>MIKDTRFRDTLNFRQLGGYMTAEGRTVKENVFYRSGAPFRMNESELEALEQLGLYAIMDLRSNEEILQRPDPELSNILMIKHSGAISEGGEEINFSSEGMNRIGEGGREQLALLKKYYARMPFNNQAFRILFEHIQKGDVPILIHCASGKDRTGVACMLILLALGVDRETVLEDYLLTNVYRRNAIQKKLEEDKDIILAHPEREELDRMTFGVTKEIGNIVLDTVYNAYGSFEEYFEKEFNINQEELQRLRSLYTE</sequence>
<organism evidence="3 4">
    <name type="scientific">Solobacterium moorei</name>
    <dbReference type="NCBI Taxonomy" id="102148"/>
    <lineage>
        <taxon>Bacteria</taxon>
        <taxon>Bacillati</taxon>
        <taxon>Bacillota</taxon>
        <taxon>Erysipelotrichia</taxon>
        <taxon>Erysipelotrichales</taxon>
        <taxon>Erysipelotrichaceae</taxon>
        <taxon>Solobacterium</taxon>
    </lineage>
</organism>
<proteinExistence type="inferred from homology"/>
<reference evidence="3 4" key="1">
    <citation type="submission" date="2018-08" db="EMBL/GenBank/DDBJ databases">
        <title>A genome reference for cultivated species of the human gut microbiota.</title>
        <authorList>
            <person name="Zou Y."/>
            <person name="Xue W."/>
            <person name="Luo G."/>
        </authorList>
    </citation>
    <scope>NUCLEOTIDE SEQUENCE [LARGE SCALE GENOMIC DNA]</scope>
    <source>
        <strain evidence="3 4">AF18-46</strain>
    </source>
</reference>
<dbReference type="PROSITE" id="PS50056">
    <property type="entry name" value="TYR_PHOSPHATASE_2"/>
    <property type="match status" value="1"/>
</dbReference>
<dbReference type="RefSeq" id="WP_118764123.1">
    <property type="nucleotide sequence ID" value="NZ_CABJCF010000001.1"/>
</dbReference>
<gene>
    <name evidence="3" type="ORF">DWX20_00830</name>
</gene>
<dbReference type="PANTHER" id="PTHR31126:SF1">
    <property type="entry name" value="TYROSINE SPECIFIC PROTEIN PHOSPHATASES DOMAIN-CONTAINING PROTEIN"/>
    <property type="match status" value="1"/>
</dbReference>
<accession>A0A412PHI2</accession>
<dbReference type="InterPro" id="IPR016130">
    <property type="entry name" value="Tyr_Pase_AS"/>
</dbReference>
<dbReference type="InterPro" id="IPR000387">
    <property type="entry name" value="Tyr_Pase_dom"/>
</dbReference>